<name>A0A6P6QAS9_CARAU</name>
<keyword evidence="4" id="KW-0479">Metal-binding</keyword>
<dbReference type="OrthoDB" id="17373at2759"/>
<feature type="compositionally biased region" description="Low complexity" evidence="10">
    <location>
        <begin position="101"/>
        <end position="118"/>
    </location>
</feature>
<feature type="signal peptide" evidence="11">
    <location>
        <begin position="1"/>
        <end position="25"/>
    </location>
</feature>
<gene>
    <name evidence="14" type="primary">LOC113109429</name>
</gene>
<evidence type="ECO:0000256" key="11">
    <source>
        <dbReference type="SAM" id="SignalP"/>
    </source>
</evidence>
<dbReference type="Pfam" id="PF00062">
    <property type="entry name" value="Lys"/>
    <property type="match status" value="1"/>
</dbReference>
<proteinExistence type="predicted"/>
<dbReference type="Gene3D" id="1.10.530.10">
    <property type="match status" value="1"/>
</dbReference>
<dbReference type="Proteomes" id="UP000515129">
    <property type="component" value="Chromosome 1"/>
</dbReference>
<dbReference type="GO" id="GO:0003796">
    <property type="term" value="F:lysozyme activity"/>
    <property type="evidence" value="ECO:0007669"/>
    <property type="project" value="TreeGrafter"/>
</dbReference>
<evidence type="ECO:0000256" key="4">
    <source>
        <dbReference type="ARBA" id="ARBA00022723"/>
    </source>
</evidence>
<dbReference type="GeneID" id="113109429"/>
<keyword evidence="13" id="KW-1185">Reference proteome</keyword>
<dbReference type="GO" id="GO:0046872">
    <property type="term" value="F:metal ion binding"/>
    <property type="evidence" value="ECO:0007669"/>
    <property type="project" value="UniProtKB-KW"/>
</dbReference>
<evidence type="ECO:0000256" key="5">
    <source>
        <dbReference type="ARBA" id="ARBA00022743"/>
    </source>
</evidence>
<dbReference type="RefSeq" id="XP_026129160.1">
    <property type="nucleotide sequence ID" value="XM_026273375.1"/>
</dbReference>
<dbReference type="GO" id="GO:0050830">
    <property type="term" value="P:defense response to Gram-positive bacterium"/>
    <property type="evidence" value="ECO:0007669"/>
    <property type="project" value="TreeGrafter"/>
</dbReference>
<dbReference type="InterPro" id="IPR001916">
    <property type="entry name" value="Glyco_hydro_22"/>
</dbReference>
<dbReference type="PROSITE" id="PS51348">
    <property type="entry name" value="GLYCOSYL_HYDROL_F22_2"/>
    <property type="match status" value="1"/>
</dbReference>
<feature type="domain" description="Glycosyl hydrolases family 22 (GH22)" evidence="12">
    <location>
        <begin position="186"/>
        <end position="204"/>
    </location>
</feature>
<keyword evidence="11" id="KW-0732">Signal</keyword>
<evidence type="ECO:0000256" key="6">
    <source>
        <dbReference type="ARBA" id="ARBA00022837"/>
    </source>
</evidence>
<keyword evidence="8" id="KW-1015">Disulfide bond</keyword>
<dbReference type="GO" id="GO:0005576">
    <property type="term" value="C:extracellular region"/>
    <property type="evidence" value="ECO:0007669"/>
    <property type="project" value="UniProtKB-SubCell"/>
</dbReference>
<accession>A0A6P6QAS9</accession>
<dbReference type="GO" id="GO:0050829">
    <property type="term" value="P:defense response to Gram-negative bacterium"/>
    <property type="evidence" value="ECO:0007669"/>
    <property type="project" value="TreeGrafter"/>
</dbReference>
<protein>
    <recommendedName>
        <fullName evidence="9">Lactose synthase B protein</fullName>
    </recommendedName>
</protein>
<keyword evidence="5" id="KW-0494">Milk protein</keyword>
<dbReference type="PANTHER" id="PTHR11407">
    <property type="entry name" value="LYSOZYME C"/>
    <property type="match status" value="1"/>
</dbReference>
<dbReference type="InterPro" id="IPR019799">
    <property type="entry name" value="Glyco_hydro_22_CS"/>
</dbReference>
<evidence type="ECO:0000313" key="14">
    <source>
        <dbReference type="RefSeq" id="XP_026129160.1"/>
    </source>
</evidence>
<keyword evidence="6" id="KW-0106">Calcium</keyword>
<comment type="subcellular location">
    <subcellularLocation>
        <location evidence="2">Secreted</location>
    </subcellularLocation>
</comment>
<evidence type="ECO:0000259" key="12">
    <source>
        <dbReference type="PROSITE" id="PS00128"/>
    </source>
</evidence>
<evidence type="ECO:0000256" key="10">
    <source>
        <dbReference type="SAM" id="MobiDB-lite"/>
    </source>
</evidence>
<dbReference type="KEGG" id="caua:113109429"/>
<keyword evidence="3" id="KW-0964">Secreted</keyword>
<evidence type="ECO:0000256" key="9">
    <source>
        <dbReference type="ARBA" id="ARBA00031746"/>
    </source>
</evidence>
<evidence type="ECO:0000256" key="2">
    <source>
        <dbReference type="ARBA" id="ARBA00004613"/>
    </source>
</evidence>
<evidence type="ECO:0000256" key="8">
    <source>
        <dbReference type="ARBA" id="ARBA00023157"/>
    </source>
</evidence>
<dbReference type="InterPro" id="IPR023346">
    <property type="entry name" value="Lysozyme-like_dom_sf"/>
</dbReference>
<sequence>MKSVNPVKMLSAFALALLVSSVTEGRTISKCELKAKLDAAQFQQITVMKETIPVNSLIIRLVCKASSSAFNTSFVKNATDHNKEMKPSQAPPQDASQGPLQAPAGAPSRRGPPQAPSSRLPPQAPAEAPPKHHEQVPSKRPQGPGHETQHPQPTTATDAFRHLYGVFQLSDQLACDSSMNPSLNVCNMTCSALTDDDITDDIACLKTLMNITKAKPKEIPTDVKKIVEMKECPSVASPNYFADCV</sequence>
<dbReference type="AlphaFoldDB" id="A0A6P6QAS9"/>
<reference evidence="14" key="1">
    <citation type="submission" date="2025-08" db="UniProtKB">
        <authorList>
            <consortium name="RefSeq"/>
        </authorList>
    </citation>
    <scope>IDENTIFICATION</scope>
    <source>
        <strain evidence="14">Wakin</strain>
        <tissue evidence="14">Muscle</tissue>
    </source>
</reference>
<keyword evidence="7" id="KW-0422">Lactose biosynthesis</keyword>
<feature type="region of interest" description="Disordered" evidence="10">
    <location>
        <begin position="80"/>
        <end position="154"/>
    </location>
</feature>
<dbReference type="GO" id="GO:0005989">
    <property type="term" value="P:lactose biosynthetic process"/>
    <property type="evidence" value="ECO:0007669"/>
    <property type="project" value="UniProtKB-KW"/>
</dbReference>
<comment type="function">
    <text evidence="1">Regulatory subunit of lactose synthase, changes the substrate specificity of galactosyltransferase in the mammary gland making glucose a good acceptor substrate for this enzyme. This enables LS to synthesize lactose, the major carbohydrate component of milk. In other tissues, galactosyltransferase transfers galactose onto the N-acetylglucosamine of the oligosaccharide chains in glycoproteins.</text>
</comment>
<dbReference type="PANTHER" id="PTHR11407:SF32">
    <property type="entry name" value="ALPHA-LACTALBUMIN"/>
    <property type="match status" value="1"/>
</dbReference>
<evidence type="ECO:0000256" key="7">
    <source>
        <dbReference type="ARBA" id="ARBA00023091"/>
    </source>
</evidence>
<evidence type="ECO:0000313" key="13">
    <source>
        <dbReference type="Proteomes" id="UP000515129"/>
    </source>
</evidence>
<evidence type="ECO:0000256" key="1">
    <source>
        <dbReference type="ARBA" id="ARBA00002592"/>
    </source>
</evidence>
<evidence type="ECO:0000256" key="3">
    <source>
        <dbReference type="ARBA" id="ARBA00022525"/>
    </source>
</evidence>
<organism evidence="13 14">
    <name type="scientific">Carassius auratus</name>
    <name type="common">Goldfish</name>
    <dbReference type="NCBI Taxonomy" id="7957"/>
    <lineage>
        <taxon>Eukaryota</taxon>
        <taxon>Metazoa</taxon>
        <taxon>Chordata</taxon>
        <taxon>Craniata</taxon>
        <taxon>Vertebrata</taxon>
        <taxon>Euteleostomi</taxon>
        <taxon>Actinopterygii</taxon>
        <taxon>Neopterygii</taxon>
        <taxon>Teleostei</taxon>
        <taxon>Ostariophysi</taxon>
        <taxon>Cypriniformes</taxon>
        <taxon>Cyprinidae</taxon>
        <taxon>Cyprininae</taxon>
        <taxon>Carassius</taxon>
    </lineage>
</organism>
<dbReference type="PROSITE" id="PS00128">
    <property type="entry name" value="GLYCOSYL_HYDROL_F22_1"/>
    <property type="match status" value="1"/>
</dbReference>
<dbReference type="SUPFAM" id="SSF53955">
    <property type="entry name" value="Lysozyme-like"/>
    <property type="match status" value="1"/>
</dbReference>
<feature type="chain" id="PRO_5027931804" description="Lactose synthase B protein" evidence="11">
    <location>
        <begin position="26"/>
        <end position="245"/>
    </location>
</feature>